<keyword evidence="4" id="KW-1185">Reference proteome</keyword>
<keyword evidence="2" id="KW-0812">Transmembrane</keyword>
<reference evidence="4" key="2">
    <citation type="submission" date="2015-01" db="EMBL/GenBank/DDBJ databases">
        <title>Evolutionary Origins and Diversification of the Mycorrhizal Mutualists.</title>
        <authorList>
            <consortium name="DOE Joint Genome Institute"/>
            <consortium name="Mycorrhizal Genomics Consortium"/>
            <person name="Kohler A."/>
            <person name="Kuo A."/>
            <person name="Nagy L.G."/>
            <person name="Floudas D."/>
            <person name="Copeland A."/>
            <person name="Barry K.W."/>
            <person name="Cichocki N."/>
            <person name="Veneault-Fourrey C."/>
            <person name="LaButti K."/>
            <person name="Lindquist E.A."/>
            <person name="Lipzen A."/>
            <person name="Lundell T."/>
            <person name="Morin E."/>
            <person name="Murat C."/>
            <person name="Riley R."/>
            <person name="Ohm R."/>
            <person name="Sun H."/>
            <person name="Tunlid A."/>
            <person name="Henrissat B."/>
            <person name="Grigoriev I.V."/>
            <person name="Hibbett D.S."/>
            <person name="Martin F."/>
        </authorList>
    </citation>
    <scope>NUCLEOTIDE SEQUENCE [LARGE SCALE GENOMIC DNA]</scope>
    <source>
        <strain evidence="4">h7</strain>
    </source>
</reference>
<keyword evidence="2" id="KW-1133">Transmembrane helix</keyword>
<reference evidence="3 4" key="1">
    <citation type="submission" date="2014-04" db="EMBL/GenBank/DDBJ databases">
        <authorList>
            <consortium name="DOE Joint Genome Institute"/>
            <person name="Kuo A."/>
            <person name="Gay G."/>
            <person name="Dore J."/>
            <person name="Kohler A."/>
            <person name="Nagy L.G."/>
            <person name="Floudas D."/>
            <person name="Copeland A."/>
            <person name="Barry K.W."/>
            <person name="Cichocki N."/>
            <person name="Veneault-Fourrey C."/>
            <person name="LaButti K."/>
            <person name="Lindquist E.A."/>
            <person name="Lipzen A."/>
            <person name="Lundell T."/>
            <person name="Morin E."/>
            <person name="Murat C."/>
            <person name="Sun H."/>
            <person name="Tunlid A."/>
            <person name="Henrissat B."/>
            <person name="Grigoriev I.V."/>
            <person name="Hibbett D.S."/>
            <person name="Martin F."/>
            <person name="Nordberg H.P."/>
            <person name="Cantor M.N."/>
            <person name="Hua S.X."/>
        </authorList>
    </citation>
    <scope>NUCLEOTIDE SEQUENCE [LARGE SCALE GENOMIC DNA]</scope>
    <source>
        <strain evidence="4">h7</strain>
    </source>
</reference>
<proteinExistence type="predicted"/>
<sequence>MAITVPPVDNPSNEVSPEGGPSIDAGASGVGPSSGNSQEDLPAQVEECIIQAKGYLTIAVEDIIKPSIKKFLETCDPNPRVAAIVATPALLSFLLALVFFALSILVVILWSLLSITIGVTFVIIGGLISLFFKLLMVLLATVPMAGIAAALRAGANVALQFIIKRALSVLHKYEDTTTSTGAIRQEWSLHDPRELDGEYSPVVIDKELDTGSVLIGAEASAEGLKRRTPFPSVGEDETE</sequence>
<dbReference type="Proteomes" id="UP000053424">
    <property type="component" value="Unassembled WGS sequence"/>
</dbReference>
<dbReference type="AlphaFoldDB" id="A0A0C3CCP6"/>
<accession>A0A0C3CCP6</accession>
<evidence type="ECO:0000256" key="2">
    <source>
        <dbReference type="SAM" id="Phobius"/>
    </source>
</evidence>
<dbReference type="HOGENOM" id="CLU_1161262_0_0_1"/>
<keyword evidence="2" id="KW-0472">Membrane</keyword>
<name>A0A0C3CCP6_HEBCY</name>
<feature type="transmembrane region" description="Helical" evidence="2">
    <location>
        <begin position="90"/>
        <end position="113"/>
    </location>
</feature>
<evidence type="ECO:0000313" key="4">
    <source>
        <dbReference type="Proteomes" id="UP000053424"/>
    </source>
</evidence>
<gene>
    <name evidence="3" type="ORF">M413DRAFT_445397</name>
</gene>
<organism evidence="3 4">
    <name type="scientific">Hebeloma cylindrosporum</name>
    <dbReference type="NCBI Taxonomy" id="76867"/>
    <lineage>
        <taxon>Eukaryota</taxon>
        <taxon>Fungi</taxon>
        <taxon>Dikarya</taxon>
        <taxon>Basidiomycota</taxon>
        <taxon>Agaricomycotina</taxon>
        <taxon>Agaricomycetes</taxon>
        <taxon>Agaricomycetidae</taxon>
        <taxon>Agaricales</taxon>
        <taxon>Agaricineae</taxon>
        <taxon>Hymenogastraceae</taxon>
        <taxon>Hebeloma</taxon>
    </lineage>
</organism>
<evidence type="ECO:0000256" key="1">
    <source>
        <dbReference type="SAM" id="MobiDB-lite"/>
    </source>
</evidence>
<dbReference type="OrthoDB" id="3059471at2759"/>
<protein>
    <submittedName>
        <fullName evidence="3">Uncharacterized protein</fullName>
    </submittedName>
</protein>
<dbReference type="EMBL" id="KN831780">
    <property type="protein sequence ID" value="KIM41381.1"/>
    <property type="molecule type" value="Genomic_DNA"/>
</dbReference>
<evidence type="ECO:0000313" key="3">
    <source>
        <dbReference type="EMBL" id="KIM41381.1"/>
    </source>
</evidence>
<feature type="region of interest" description="Disordered" evidence="1">
    <location>
        <begin position="1"/>
        <end position="39"/>
    </location>
</feature>
<feature type="transmembrane region" description="Helical" evidence="2">
    <location>
        <begin position="119"/>
        <end position="142"/>
    </location>
</feature>